<dbReference type="EMBL" id="KN818230">
    <property type="protein sequence ID" value="KIL67895.1"/>
    <property type="molecule type" value="Genomic_DNA"/>
</dbReference>
<keyword evidence="2" id="KW-1185">Reference proteome</keyword>
<evidence type="ECO:0000313" key="1">
    <source>
        <dbReference type="EMBL" id="KIL67895.1"/>
    </source>
</evidence>
<dbReference type="InParanoid" id="A0A0C2SWP0"/>
<organism evidence="1 2">
    <name type="scientific">Amanita muscaria (strain Koide BX008)</name>
    <dbReference type="NCBI Taxonomy" id="946122"/>
    <lineage>
        <taxon>Eukaryota</taxon>
        <taxon>Fungi</taxon>
        <taxon>Dikarya</taxon>
        <taxon>Basidiomycota</taxon>
        <taxon>Agaricomycotina</taxon>
        <taxon>Agaricomycetes</taxon>
        <taxon>Agaricomycetidae</taxon>
        <taxon>Agaricales</taxon>
        <taxon>Pluteineae</taxon>
        <taxon>Amanitaceae</taxon>
        <taxon>Amanita</taxon>
    </lineage>
</organism>
<evidence type="ECO:0000313" key="2">
    <source>
        <dbReference type="Proteomes" id="UP000054549"/>
    </source>
</evidence>
<accession>A0A0C2SWP0</accession>
<dbReference type="HOGENOM" id="CLU_3068188_0_0_1"/>
<protein>
    <submittedName>
        <fullName evidence="1">Uncharacterized protein</fullName>
    </submittedName>
</protein>
<name>A0A0C2SWP0_AMAMK</name>
<reference evidence="1 2" key="1">
    <citation type="submission" date="2014-04" db="EMBL/GenBank/DDBJ databases">
        <title>Evolutionary Origins and Diversification of the Mycorrhizal Mutualists.</title>
        <authorList>
            <consortium name="DOE Joint Genome Institute"/>
            <consortium name="Mycorrhizal Genomics Consortium"/>
            <person name="Kohler A."/>
            <person name="Kuo A."/>
            <person name="Nagy L.G."/>
            <person name="Floudas D."/>
            <person name="Copeland A."/>
            <person name="Barry K.W."/>
            <person name="Cichocki N."/>
            <person name="Veneault-Fourrey C."/>
            <person name="LaButti K."/>
            <person name="Lindquist E.A."/>
            <person name="Lipzen A."/>
            <person name="Lundell T."/>
            <person name="Morin E."/>
            <person name="Murat C."/>
            <person name="Riley R."/>
            <person name="Ohm R."/>
            <person name="Sun H."/>
            <person name="Tunlid A."/>
            <person name="Henrissat B."/>
            <person name="Grigoriev I.V."/>
            <person name="Hibbett D.S."/>
            <person name="Martin F."/>
        </authorList>
    </citation>
    <scope>NUCLEOTIDE SEQUENCE [LARGE SCALE GENOMIC DNA]</scope>
    <source>
        <strain evidence="1 2">Koide BX008</strain>
    </source>
</reference>
<gene>
    <name evidence="1" type="ORF">M378DRAFT_159100</name>
</gene>
<proteinExistence type="predicted"/>
<dbReference type="Proteomes" id="UP000054549">
    <property type="component" value="Unassembled WGS sequence"/>
</dbReference>
<sequence length="53" mass="6116">MALQFPPRGFMNSKQAMVWPYRSSVRALKQLIESVIKFGTSSREYVLLHDEAT</sequence>
<dbReference type="AlphaFoldDB" id="A0A0C2SWP0"/>
<dbReference type="OrthoDB" id="444265at2759"/>